<gene>
    <name evidence="13" type="ORF">KC01_LOCUS19504</name>
</gene>
<evidence type="ECO:0000256" key="7">
    <source>
        <dbReference type="ARBA" id="ARBA00023230"/>
    </source>
</evidence>
<evidence type="ECO:0000256" key="5">
    <source>
        <dbReference type="ARBA" id="ARBA00022989"/>
    </source>
</evidence>
<dbReference type="GO" id="GO:0030968">
    <property type="term" value="P:endoplasmic reticulum unfolded protein response"/>
    <property type="evidence" value="ECO:0007669"/>
    <property type="project" value="TreeGrafter"/>
</dbReference>
<keyword evidence="10" id="KW-0175">Coiled coil</keyword>
<evidence type="ECO:0000256" key="3">
    <source>
        <dbReference type="ARBA" id="ARBA00022692"/>
    </source>
</evidence>
<dbReference type="PANTHER" id="PTHR15601">
    <property type="entry name" value="STRESS ASSOCIATED ENDOPLASMIC RETICULUM PROTEIN SERP1/RAMP4"/>
    <property type="match status" value="1"/>
</dbReference>
<accession>A0AAV2KIQ7</accession>
<sequence>MRVKCCKLRRKVHTEHKHIEEICGSVDLDTTSTWSRRVAHVIEEEENSQCEESVLRTNTFLVTAEIHKYDSPTQSNLQDSELQAKTSRDPEPTETQSAKLETSSRTNVEAREAMSENKDIGPTRPQADIFENLKLMEEHRLLTRHLFYAAIEKNKRLAAEIERLKEKSEQENAAFQAAMKQKDSEINKIRFHEQDLKDAVGSLHTQYNKLVEAFVAYRSMSEEKRLLIEETLKEREESLRLLQTEDVELKERGVDYENPSASVSGEIRSKDEFFQSPVTTDHSPAVLARFPRCEVILVPPVLQGRMKVANERHSKTITQRGHVQKTSRPVNEEKSPVGPWLLALFVFVVCGSAIFQIIQSIRQGM</sequence>
<proteinExistence type="inferred from homology"/>
<evidence type="ECO:0000256" key="8">
    <source>
        <dbReference type="ARBA" id="ARBA00037157"/>
    </source>
</evidence>
<comment type="function">
    <text evidence="8">Interacts with target proteins during their translocation into the lumen of the endoplasmic reticulum. Protects unfolded target proteins against degradation during ER stress. May facilitate glycosylation of target proteins after termination of ER stress. May modulate the use of N-glycosylation sites on target proteins.</text>
</comment>
<comment type="subunit">
    <text evidence="9">Interacts with SEC61B, SEC61A1 and the SEC61 complex. Interacts with CANX.</text>
</comment>
<dbReference type="AlphaFoldDB" id="A0AAV2KIQ7"/>
<dbReference type="Proteomes" id="UP001497482">
    <property type="component" value="Chromosome 19"/>
</dbReference>
<reference evidence="13 14" key="1">
    <citation type="submission" date="2024-04" db="EMBL/GenBank/DDBJ databases">
        <authorList>
            <person name="Waldvogel A.-M."/>
            <person name="Schoenle A."/>
        </authorList>
    </citation>
    <scope>NUCLEOTIDE SEQUENCE [LARGE SCALE GENOMIC DNA]</scope>
</reference>
<keyword evidence="3 12" id="KW-0812">Transmembrane</keyword>
<evidence type="ECO:0000256" key="12">
    <source>
        <dbReference type="SAM" id="Phobius"/>
    </source>
</evidence>
<dbReference type="Pfam" id="PF06624">
    <property type="entry name" value="RAMP4"/>
    <property type="match status" value="1"/>
</dbReference>
<evidence type="ECO:0000313" key="14">
    <source>
        <dbReference type="Proteomes" id="UP001497482"/>
    </source>
</evidence>
<evidence type="ECO:0000256" key="2">
    <source>
        <dbReference type="ARBA" id="ARBA00005500"/>
    </source>
</evidence>
<keyword evidence="4" id="KW-0256">Endoplasmic reticulum</keyword>
<keyword evidence="6 12" id="KW-0472">Membrane</keyword>
<feature type="coiled-coil region" evidence="10">
    <location>
        <begin position="147"/>
        <end position="185"/>
    </location>
</feature>
<keyword evidence="7" id="KW-0834">Unfolded protein response</keyword>
<comment type="subcellular location">
    <subcellularLocation>
        <location evidence="1">Endoplasmic reticulum membrane</location>
        <topology evidence="1">Single-pass membrane protein</topology>
    </subcellularLocation>
</comment>
<keyword evidence="5 12" id="KW-1133">Transmembrane helix</keyword>
<dbReference type="EMBL" id="OZ035841">
    <property type="protein sequence ID" value="CAL1589910.1"/>
    <property type="molecule type" value="Genomic_DNA"/>
</dbReference>
<dbReference type="PANTHER" id="PTHR15601:SF15">
    <property type="entry name" value="STRESS-ASSOCIATED ENDOPLASMIC RETICULUM PROTEIN"/>
    <property type="match status" value="1"/>
</dbReference>
<feature type="transmembrane region" description="Helical" evidence="12">
    <location>
        <begin position="337"/>
        <end position="358"/>
    </location>
</feature>
<organism evidence="13 14">
    <name type="scientific">Knipowitschia caucasica</name>
    <name type="common">Caucasian dwarf goby</name>
    <name type="synonym">Pomatoschistus caucasicus</name>
    <dbReference type="NCBI Taxonomy" id="637954"/>
    <lineage>
        <taxon>Eukaryota</taxon>
        <taxon>Metazoa</taxon>
        <taxon>Chordata</taxon>
        <taxon>Craniata</taxon>
        <taxon>Vertebrata</taxon>
        <taxon>Euteleostomi</taxon>
        <taxon>Actinopterygii</taxon>
        <taxon>Neopterygii</taxon>
        <taxon>Teleostei</taxon>
        <taxon>Neoteleostei</taxon>
        <taxon>Acanthomorphata</taxon>
        <taxon>Gobiaria</taxon>
        <taxon>Gobiiformes</taxon>
        <taxon>Gobioidei</taxon>
        <taxon>Gobiidae</taxon>
        <taxon>Gobiinae</taxon>
        <taxon>Knipowitschia</taxon>
    </lineage>
</organism>
<feature type="region of interest" description="Disordered" evidence="11">
    <location>
        <begin position="70"/>
        <end position="108"/>
    </location>
</feature>
<dbReference type="GO" id="GO:0005789">
    <property type="term" value="C:endoplasmic reticulum membrane"/>
    <property type="evidence" value="ECO:0007669"/>
    <property type="project" value="UniProtKB-SubCell"/>
</dbReference>
<feature type="compositionally biased region" description="Polar residues" evidence="11">
    <location>
        <begin position="93"/>
        <end position="107"/>
    </location>
</feature>
<evidence type="ECO:0000256" key="10">
    <source>
        <dbReference type="SAM" id="Coils"/>
    </source>
</evidence>
<evidence type="ECO:0000256" key="4">
    <source>
        <dbReference type="ARBA" id="ARBA00022824"/>
    </source>
</evidence>
<evidence type="ECO:0000313" key="13">
    <source>
        <dbReference type="EMBL" id="CAL1589910.1"/>
    </source>
</evidence>
<name>A0AAV2KIQ7_KNICA</name>
<comment type="similarity">
    <text evidence="2">Belongs to the RAMP4 family.</text>
</comment>
<protein>
    <submittedName>
        <fullName evidence="13">Uncharacterized protein</fullName>
    </submittedName>
</protein>
<evidence type="ECO:0000256" key="6">
    <source>
        <dbReference type="ARBA" id="ARBA00023136"/>
    </source>
</evidence>
<evidence type="ECO:0000256" key="9">
    <source>
        <dbReference type="ARBA" id="ARBA00038831"/>
    </source>
</evidence>
<feature type="compositionally biased region" description="Polar residues" evidence="11">
    <location>
        <begin position="71"/>
        <end position="85"/>
    </location>
</feature>
<evidence type="ECO:0000256" key="1">
    <source>
        <dbReference type="ARBA" id="ARBA00004389"/>
    </source>
</evidence>
<keyword evidence="14" id="KW-1185">Reference proteome</keyword>
<dbReference type="InterPro" id="IPR010580">
    <property type="entry name" value="ER_stress-assoc"/>
</dbReference>
<evidence type="ECO:0000256" key="11">
    <source>
        <dbReference type="SAM" id="MobiDB-lite"/>
    </source>
</evidence>